<protein>
    <recommendedName>
        <fullName evidence="2">DUF91 domain-containing protein</fullName>
    </recommendedName>
</protein>
<dbReference type="RefSeq" id="WP_353068072.1">
    <property type="nucleotide sequence ID" value="NZ_CP132932.1"/>
</dbReference>
<proteinExistence type="predicted"/>
<dbReference type="Gene3D" id="3.40.1350.10">
    <property type="match status" value="1"/>
</dbReference>
<gene>
    <name evidence="1" type="ORF">RBB75_10520</name>
</gene>
<reference evidence="1" key="2">
    <citation type="journal article" date="2024" name="Environ. Microbiol.">
        <title>Genome analysis and description of Tunturibacter gen. nov. expands the diversity of Terriglobia in tundra soils.</title>
        <authorList>
            <person name="Messyasz A."/>
            <person name="Mannisto M.K."/>
            <person name="Kerkhof L.J."/>
            <person name="Haggblom M.M."/>
        </authorList>
    </citation>
    <scope>NUCLEOTIDE SEQUENCE</scope>
    <source>
        <strain evidence="1">M8UP23</strain>
    </source>
</reference>
<dbReference type="EMBL" id="CP132932">
    <property type="protein sequence ID" value="XCB24894.1"/>
    <property type="molecule type" value="Genomic_DNA"/>
</dbReference>
<dbReference type="KEGG" id="temp:RBB75_10520"/>
<sequence>MPPRASSAEPVQTVEQISAALESFLAESPRAVVLEDGRALFDMREAKYKLATEHGRCTLHLWGEDRNLVRRVSGTVLRNGVLRLSTHRFGQTKLQTLELVTDRDRRTPSTREATRVRYLKVLERVLLRSFPEFKVDGLRTAMDLEKSFGPAYARGSLLQGQKVWAVIAVNEEETQATVDGILTLGILWLQHCRESGDGRRLYQGLKLIVPRGMAMLTLSRMAWLNPAVAQWELWELDQSSEELEQRDAADHGNLTTRLMHAPNEQAAHERFADSKQRVMALVPETMREVVEQRLRSGTELAFLLHGLEFARVRMGYAGNSFNSAQEITFGAGANETPLTEENQSELQELVERLFARRIAGGDKRDPLYRMQPERWLESVLRRDVEPLDTRLDPKHVYTQVPAFAAADRGMLDLLGVTDDGRLAVIELKADEDLHLALQGLDYWVRVRWHHLQNPDNATGLGEFQRHGYFGGLRLSTEPPRLYLVAPALRVHPATEVVLRYLSPRVEWTLVALDERWRAKVKAVWRKRNTDTGSHSTHVLQGRV</sequence>
<name>A0AAU7Z8S5_9BACT</name>
<evidence type="ECO:0000313" key="1">
    <source>
        <dbReference type="EMBL" id="XCB24894.1"/>
    </source>
</evidence>
<organism evidence="1">
    <name type="scientific">Tunturiibacter empetritectus</name>
    <dbReference type="NCBI Taxonomy" id="3069691"/>
    <lineage>
        <taxon>Bacteria</taxon>
        <taxon>Pseudomonadati</taxon>
        <taxon>Acidobacteriota</taxon>
        <taxon>Terriglobia</taxon>
        <taxon>Terriglobales</taxon>
        <taxon>Acidobacteriaceae</taxon>
        <taxon>Tunturiibacter</taxon>
    </lineage>
</organism>
<dbReference type="GO" id="GO:0003676">
    <property type="term" value="F:nucleic acid binding"/>
    <property type="evidence" value="ECO:0007669"/>
    <property type="project" value="InterPro"/>
</dbReference>
<dbReference type="AlphaFoldDB" id="A0AAU7Z8S5"/>
<evidence type="ECO:0008006" key="2">
    <source>
        <dbReference type="Google" id="ProtNLM"/>
    </source>
</evidence>
<reference evidence="1" key="1">
    <citation type="submission" date="2023-08" db="EMBL/GenBank/DDBJ databases">
        <authorList>
            <person name="Messyasz A."/>
            <person name="Mannisto M.K."/>
            <person name="Kerkhof L.J."/>
            <person name="Haggblom M."/>
        </authorList>
    </citation>
    <scope>NUCLEOTIDE SEQUENCE</scope>
    <source>
        <strain evidence="1">M8UP23</strain>
    </source>
</reference>
<dbReference type="InterPro" id="IPR011856">
    <property type="entry name" value="tRNA_endonuc-like_dom_sf"/>
</dbReference>
<accession>A0AAU7Z8S5</accession>